<evidence type="ECO:0000313" key="1">
    <source>
        <dbReference type="EMBL" id="TCP69922.1"/>
    </source>
</evidence>
<comment type="caution">
    <text evidence="1">The sequence shown here is derived from an EMBL/GenBank/DDBJ whole genome shotgun (WGS) entry which is preliminary data.</text>
</comment>
<organism evidence="1 2">
    <name type="scientific">Baia soyae</name>
    <dbReference type="NCBI Taxonomy" id="1544746"/>
    <lineage>
        <taxon>Bacteria</taxon>
        <taxon>Bacillati</taxon>
        <taxon>Bacillota</taxon>
        <taxon>Bacilli</taxon>
        <taxon>Bacillales</taxon>
        <taxon>Thermoactinomycetaceae</taxon>
        <taxon>Baia</taxon>
    </lineage>
</organism>
<protein>
    <submittedName>
        <fullName evidence="1">Uncharacterized protein</fullName>
    </submittedName>
</protein>
<sequence>MTALTNIFADLHIHIGRTQTNRPVKITAAQNLTFRNILQEASDRKGLQCIGIIDAQSPSVLGVADRIAQLADQPTKHLNHRPPYIHQIPLEFLPGVGKKTIDRLLSVFGTEMNILHSAKLKDLQSIVGDRIAHYIDLSRKGMVDLVEGGGGSYGKIKQ</sequence>
<dbReference type="EMBL" id="SLXV01000005">
    <property type="protein sequence ID" value="TCP69922.1"/>
    <property type="molecule type" value="Genomic_DNA"/>
</dbReference>
<evidence type="ECO:0000313" key="2">
    <source>
        <dbReference type="Proteomes" id="UP000294746"/>
    </source>
</evidence>
<keyword evidence="2" id="KW-1185">Reference proteome</keyword>
<proteinExistence type="predicted"/>
<dbReference type="Gene3D" id="1.10.150.20">
    <property type="entry name" value="5' to 3' exonuclease, C-terminal subdomain"/>
    <property type="match status" value="1"/>
</dbReference>
<dbReference type="Proteomes" id="UP000294746">
    <property type="component" value="Unassembled WGS sequence"/>
</dbReference>
<reference evidence="1 2" key="1">
    <citation type="submission" date="2019-03" db="EMBL/GenBank/DDBJ databases">
        <title>Genomic Encyclopedia of Type Strains, Phase IV (KMG-IV): sequencing the most valuable type-strain genomes for metagenomic binning, comparative biology and taxonomic classification.</title>
        <authorList>
            <person name="Goeker M."/>
        </authorList>
    </citation>
    <scope>NUCLEOTIDE SEQUENCE [LARGE SCALE GENOMIC DNA]</scope>
    <source>
        <strain evidence="1 2">DSM 46831</strain>
    </source>
</reference>
<dbReference type="PANTHER" id="PTHR40084">
    <property type="entry name" value="PHOSPHOHYDROLASE, PHP FAMILY"/>
    <property type="match status" value="1"/>
</dbReference>
<dbReference type="AlphaFoldDB" id="A0A4V6NRU2"/>
<dbReference type="SUPFAM" id="SSF47781">
    <property type="entry name" value="RuvA domain 2-like"/>
    <property type="match status" value="1"/>
</dbReference>
<accession>A0A4V6NRU2</accession>
<name>A0A4V6NRU2_9BACL</name>
<dbReference type="InterPro" id="IPR010994">
    <property type="entry name" value="RuvA_2-like"/>
</dbReference>
<gene>
    <name evidence="1" type="ORF">EDD57_105107</name>
</gene>
<dbReference type="PANTHER" id="PTHR40084:SF1">
    <property type="entry name" value="PHOSPHOTRANSFERASE"/>
    <property type="match status" value="1"/>
</dbReference>